<proteinExistence type="predicted"/>
<protein>
    <submittedName>
        <fullName evidence="1">Uncharacterized protein</fullName>
    </submittedName>
</protein>
<reference evidence="1" key="1">
    <citation type="submission" date="2016-04" db="EMBL/GenBank/DDBJ databases">
        <authorList>
            <person name="Evans L.H."/>
            <person name="Alamgir A."/>
            <person name="Owens N."/>
            <person name="Weber N.D."/>
            <person name="Virtaneva K."/>
            <person name="Barbian K."/>
            <person name="Babar A."/>
            <person name="Rosenke K."/>
        </authorList>
    </citation>
    <scope>NUCLEOTIDE SEQUENCE</scope>
    <source>
        <strain evidence="1">Nono1</strain>
    </source>
</reference>
<dbReference type="AlphaFoldDB" id="A0A1M4EIW9"/>
<name>A0A1M4EIW9_9ACTN</name>
<sequence length="111" mass="12291">MLRASRHKDSQVKRGEVMAALEELKADRQPITFRRVARGCRPGWSMPGARTWAGLLIQSFPNELDQADAARLAGQIRSTRPAFEALGRADWSAKVRSRLPARARSPPAPTS</sequence>
<dbReference type="EMBL" id="LT559118">
    <property type="protein sequence ID" value="SBO98756.1"/>
    <property type="molecule type" value="Genomic_DNA"/>
</dbReference>
<accession>A0A1M4EIW9</accession>
<dbReference type="RefSeq" id="WP_225267498.1">
    <property type="nucleotide sequence ID" value="NZ_CP084058.1"/>
</dbReference>
<gene>
    <name evidence="1" type="ORF">BN4615_P8272</name>
</gene>
<evidence type="ECO:0000313" key="1">
    <source>
        <dbReference type="EMBL" id="SBO98756.1"/>
    </source>
</evidence>
<organism evidence="1">
    <name type="scientific">Nonomuraea gerenzanensis</name>
    <dbReference type="NCBI Taxonomy" id="93944"/>
    <lineage>
        <taxon>Bacteria</taxon>
        <taxon>Bacillati</taxon>
        <taxon>Actinomycetota</taxon>
        <taxon>Actinomycetes</taxon>
        <taxon>Streptosporangiales</taxon>
        <taxon>Streptosporangiaceae</taxon>
        <taxon>Nonomuraea</taxon>
    </lineage>
</organism>